<keyword evidence="3" id="KW-1185">Reference proteome</keyword>
<evidence type="ECO:0000256" key="1">
    <source>
        <dbReference type="SAM" id="MobiDB-lite"/>
    </source>
</evidence>
<organism evidence="2 3">
    <name type="scientific">Triangularia verruculosa</name>
    <dbReference type="NCBI Taxonomy" id="2587418"/>
    <lineage>
        <taxon>Eukaryota</taxon>
        <taxon>Fungi</taxon>
        <taxon>Dikarya</taxon>
        <taxon>Ascomycota</taxon>
        <taxon>Pezizomycotina</taxon>
        <taxon>Sordariomycetes</taxon>
        <taxon>Sordariomycetidae</taxon>
        <taxon>Sordariales</taxon>
        <taxon>Podosporaceae</taxon>
        <taxon>Triangularia</taxon>
    </lineage>
</organism>
<evidence type="ECO:0000313" key="3">
    <source>
        <dbReference type="Proteomes" id="UP001303160"/>
    </source>
</evidence>
<proteinExistence type="predicted"/>
<dbReference type="Proteomes" id="UP001303160">
    <property type="component" value="Unassembled WGS sequence"/>
</dbReference>
<reference evidence="2" key="2">
    <citation type="submission" date="2023-05" db="EMBL/GenBank/DDBJ databases">
        <authorList>
            <consortium name="Lawrence Berkeley National Laboratory"/>
            <person name="Steindorff A."/>
            <person name="Hensen N."/>
            <person name="Bonometti L."/>
            <person name="Westerberg I."/>
            <person name="Brannstrom I.O."/>
            <person name="Guillou S."/>
            <person name="Cros-Aarteil S."/>
            <person name="Calhoun S."/>
            <person name="Haridas S."/>
            <person name="Kuo A."/>
            <person name="Mondo S."/>
            <person name="Pangilinan J."/>
            <person name="Riley R."/>
            <person name="Labutti K."/>
            <person name="Andreopoulos B."/>
            <person name="Lipzen A."/>
            <person name="Chen C."/>
            <person name="Yanf M."/>
            <person name="Daum C."/>
            <person name="Ng V."/>
            <person name="Clum A."/>
            <person name="Ohm R."/>
            <person name="Martin F."/>
            <person name="Silar P."/>
            <person name="Natvig D."/>
            <person name="Lalanne C."/>
            <person name="Gautier V."/>
            <person name="Ament-Velasquez S.L."/>
            <person name="Kruys A."/>
            <person name="Hutchinson M.I."/>
            <person name="Powell A.J."/>
            <person name="Barry K."/>
            <person name="Miller A.N."/>
            <person name="Grigoriev I.V."/>
            <person name="Debuchy R."/>
            <person name="Gladieux P."/>
            <person name="Thoren M.H."/>
            <person name="Johannesson H."/>
        </authorList>
    </citation>
    <scope>NUCLEOTIDE SEQUENCE</scope>
    <source>
        <strain evidence="2">CBS 315.58</strain>
    </source>
</reference>
<dbReference type="EMBL" id="MU863936">
    <property type="protein sequence ID" value="KAK4199141.1"/>
    <property type="molecule type" value="Genomic_DNA"/>
</dbReference>
<evidence type="ECO:0000313" key="2">
    <source>
        <dbReference type="EMBL" id="KAK4199141.1"/>
    </source>
</evidence>
<feature type="region of interest" description="Disordered" evidence="1">
    <location>
        <begin position="211"/>
        <end position="232"/>
    </location>
</feature>
<dbReference type="AlphaFoldDB" id="A0AAN6XGH2"/>
<reference evidence="2" key="1">
    <citation type="journal article" date="2023" name="Mol. Phylogenet. Evol.">
        <title>Genome-scale phylogeny and comparative genomics of the fungal order Sordariales.</title>
        <authorList>
            <person name="Hensen N."/>
            <person name="Bonometti L."/>
            <person name="Westerberg I."/>
            <person name="Brannstrom I.O."/>
            <person name="Guillou S."/>
            <person name="Cros-Aarteil S."/>
            <person name="Calhoun S."/>
            <person name="Haridas S."/>
            <person name="Kuo A."/>
            <person name="Mondo S."/>
            <person name="Pangilinan J."/>
            <person name="Riley R."/>
            <person name="LaButti K."/>
            <person name="Andreopoulos B."/>
            <person name="Lipzen A."/>
            <person name="Chen C."/>
            <person name="Yan M."/>
            <person name="Daum C."/>
            <person name="Ng V."/>
            <person name="Clum A."/>
            <person name="Steindorff A."/>
            <person name="Ohm R.A."/>
            <person name="Martin F."/>
            <person name="Silar P."/>
            <person name="Natvig D.O."/>
            <person name="Lalanne C."/>
            <person name="Gautier V."/>
            <person name="Ament-Velasquez S.L."/>
            <person name="Kruys A."/>
            <person name="Hutchinson M.I."/>
            <person name="Powell A.J."/>
            <person name="Barry K."/>
            <person name="Miller A.N."/>
            <person name="Grigoriev I.V."/>
            <person name="Debuchy R."/>
            <person name="Gladieux P."/>
            <person name="Hiltunen Thoren M."/>
            <person name="Johannesson H."/>
        </authorList>
    </citation>
    <scope>NUCLEOTIDE SEQUENCE</scope>
    <source>
        <strain evidence="2">CBS 315.58</strain>
    </source>
</reference>
<feature type="compositionally biased region" description="Acidic residues" evidence="1">
    <location>
        <begin position="223"/>
        <end position="232"/>
    </location>
</feature>
<protein>
    <submittedName>
        <fullName evidence="2">Uncharacterized protein</fullName>
    </submittedName>
</protein>
<gene>
    <name evidence="2" type="ORF">QBC40DRAFT_282582</name>
</gene>
<comment type="caution">
    <text evidence="2">The sequence shown here is derived from an EMBL/GenBank/DDBJ whole genome shotgun (WGS) entry which is preliminary data.</text>
</comment>
<name>A0AAN6XGH2_9PEZI</name>
<accession>A0AAN6XGH2</accession>
<sequence length="370" mass="41853">MRLFAWSFYRAGLPGYSHIISSLYHNSSDSAIDQSTMIIYPPLPSSPLSPTLPLSPPSSPPRPVVLAKPKSKPQLHTHLHHQTYNSLLSLPLAFSIRAPSALLSPSNLRTALLELILYFPNNRSCTLLRDLDDFFTLNNGCDGISPPAKQAITPTTPGDSPSPEFIAEKIDRLKELLYQWERIIPFRSPAEQEGSQTQHNINDEGWKEWWKEHPQQSQITTPDDYDEEETDEEDIPFVPDHRRDAAIADTKQTVIIGIDESDRGQQEQVLRTDADTTQRTVIIGIDTNAPSLPGPEHRIHIDTANKTRLDVLRSRNHHHRFKTAALKSLLQQFLAQVLQKEMCSRLGGMRNDNTSLEHFLRRREGDCGGR</sequence>